<accession>A0AAX6EY28</accession>
<proteinExistence type="predicted"/>
<dbReference type="EMBL" id="JANAVB010033217">
    <property type="protein sequence ID" value="KAJ6808944.1"/>
    <property type="molecule type" value="Genomic_DNA"/>
</dbReference>
<evidence type="ECO:0000256" key="1">
    <source>
        <dbReference type="SAM" id="MobiDB-lite"/>
    </source>
</evidence>
<feature type="compositionally biased region" description="Pro residues" evidence="1">
    <location>
        <begin position="200"/>
        <end position="220"/>
    </location>
</feature>
<gene>
    <name evidence="2" type="ORF">M6B38_163715</name>
</gene>
<name>A0AAX6EY28_IRIPA</name>
<feature type="region of interest" description="Disordered" evidence="1">
    <location>
        <begin position="36"/>
        <end position="81"/>
    </location>
</feature>
<evidence type="ECO:0000313" key="2">
    <source>
        <dbReference type="EMBL" id="KAJ6808944.1"/>
    </source>
</evidence>
<feature type="compositionally biased region" description="Basic residues" evidence="1">
    <location>
        <begin position="225"/>
        <end position="248"/>
    </location>
</feature>
<evidence type="ECO:0000313" key="3">
    <source>
        <dbReference type="Proteomes" id="UP001140949"/>
    </source>
</evidence>
<feature type="compositionally biased region" description="Basic residues" evidence="1">
    <location>
        <begin position="158"/>
        <end position="170"/>
    </location>
</feature>
<dbReference type="Proteomes" id="UP001140949">
    <property type="component" value="Unassembled WGS sequence"/>
</dbReference>
<comment type="caution">
    <text evidence="2">The sequence shown here is derived from an EMBL/GenBank/DDBJ whole genome shotgun (WGS) entry which is preliminary data.</text>
</comment>
<feature type="compositionally biased region" description="Pro residues" evidence="1">
    <location>
        <begin position="65"/>
        <end position="81"/>
    </location>
</feature>
<protein>
    <submittedName>
        <fullName evidence="2">Uncharacterized protein</fullName>
    </submittedName>
</protein>
<feature type="region of interest" description="Disordered" evidence="1">
    <location>
        <begin position="200"/>
        <end position="255"/>
    </location>
</feature>
<reference evidence="2" key="1">
    <citation type="journal article" date="2023" name="GigaByte">
        <title>Genome assembly of the bearded iris, Iris pallida Lam.</title>
        <authorList>
            <person name="Bruccoleri R.E."/>
            <person name="Oakeley E.J."/>
            <person name="Faust A.M.E."/>
            <person name="Altorfer M."/>
            <person name="Dessus-Babus S."/>
            <person name="Burckhardt D."/>
            <person name="Oertli M."/>
            <person name="Naumann U."/>
            <person name="Petersen F."/>
            <person name="Wong J."/>
        </authorList>
    </citation>
    <scope>NUCLEOTIDE SEQUENCE</scope>
    <source>
        <strain evidence="2">GSM-AAB239-AS_SAM_17_03QT</strain>
    </source>
</reference>
<feature type="region of interest" description="Disordered" evidence="1">
    <location>
        <begin position="158"/>
        <end position="177"/>
    </location>
</feature>
<organism evidence="2 3">
    <name type="scientific">Iris pallida</name>
    <name type="common">Sweet iris</name>
    <dbReference type="NCBI Taxonomy" id="29817"/>
    <lineage>
        <taxon>Eukaryota</taxon>
        <taxon>Viridiplantae</taxon>
        <taxon>Streptophyta</taxon>
        <taxon>Embryophyta</taxon>
        <taxon>Tracheophyta</taxon>
        <taxon>Spermatophyta</taxon>
        <taxon>Magnoliopsida</taxon>
        <taxon>Liliopsida</taxon>
        <taxon>Asparagales</taxon>
        <taxon>Iridaceae</taxon>
        <taxon>Iridoideae</taxon>
        <taxon>Irideae</taxon>
        <taxon>Iris</taxon>
    </lineage>
</organism>
<reference evidence="2" key="2">
    <citation type="submission" date="2023-04" db="EMBL/GenBank/DDBJ databases">
        <authorList>
            <person name="Bruccoleri R.E."/>
            <person name="Oakeley E.J."/>
            <person name="Faust A.-M."/>
            <person name="Dessus-Babus S."/>
            <person name="Altorfer M."/>
            <person name="Burckhardt D."/>
            <person name="Oertli M."/>
            <person name="Naumann U."/>
            <person name="Petersen F."/>
            <person name="Wong J."/>
        </authorList>
    </citation>
    <scope>NUCLEOTIDE SEQUENCE</scope>
    <source>
        <strain evidence="2">GSM-AAB239-AS_SAM_17_03QT</strain>
        <tissue evidence="2">Leaf</tissue>
    </source>
</reference>
<keyword evidence="3" id="KW-1185">Reference proteome</keyword>
<dbReference type="AlphaFoldDB" id="A0AAX6EY28"/>
<sequence>MAMASIFLQSPPPLLSLKPKLFLSYSLPKPTTRIPLLYPSSSPPHPRPFNLSQTQHQTPSAPLSPQLPPRSLPLPPVPRPQPHLRLQVVPPPLPIPRPRQIRSLPPPQPLLLDLLLPRLALLPILPRRHPRNPRRPLLRQALPERSQPLRAALRRDLHHRVAHPRPRRPLQRLPPGLAPRPLLRLPLLLLLRVLRPLPPLRRPPPPPPRPQVGHIPPRPLPLRLLRPRPRRPLPRRPRGPRAPPHPRRLGQPAHLPPRLADHLHQVPLGALPAQVLGEGGRPDRRGPVRALPVGAAPGLRLHRDALRRALHRAEGAAEPGLSCCGVRVVLWAEGGAGGSDDGGGVRGQVQGVCGQGQVQIDPSIVLMSCVPCCGVLVKLGRGWSV</sequence>